<evidence type="ECO:0000256" key="2">
    <source>
        <dbReference type="ARBA" id="ARBA00022525"/>
    </source>
</evidence>
<evidence type="ECO:0000313" key="4">
    <source>
        <dbReference type="EMBL" id="KAI5618155.1"/>
    </source>
</evidence>
<dbReference type="Pfam" id="PF05782">
    <property type="entry name" value="ECM1"/>
    <property type="match status" value="2"/>
</dbReference>
<organism evidence="4 5">
    <name type="scientific">Silurus asotus</name>
    <name type="common">Amur catfish</name>
    <name type="synonym">Parasilurus asotus</name>
    <dbReference type="NCBI Taxonomy" id="30991"/>
    <lineage>
        <taxon>Eukaryota</taxon>
        <taxon>Metazoa</taxon>
        <taxon>Chordata</taxon>
        <taxon>Craniata</taxon>
        <taxon>Vertebrata</taxon>
        <taxon>Euteleostomi</taxon>
        <taxon>Actinopterygii</taxon>
        <taxon>Neopterygii</taxon>
        <taxon>Teleostei</taxon>
        <taxon>Ostariophysi</taxon>
        <taxon>Siluriformes</taxon>
        <taxon>Siluridae</taxon>
        <taxon>Silurus</taxon>
    </lineage>
</organism>
<keyword evidence="5" id="KW-1185">Reference proteome</keyword>
<dbReference type="PANTHER" id="PTHR16776">
    <property type="entry name" value="EXTRACELLULAR MATRIX PROTEIN 1"/>
    <property type="match status" value="1"/>
</dbReference>
<comment type="subcellular location">
    <subcellularLocation>
        <location evidence="1">Secreted</location>
    </subcellularLocation>
</comment>
<reference evidence="4" key="1">
    <citation type="submission" date="2018-07" db="EMBL/GenBank/DDBJ databases">
        <title>Comparative genomics of catfishes provides insights into carnivory and benthic adaptation.</title>
        <authorList>
            <person name="Zhang Y."/>
            <person name="Wang D."/>
            <person name="Peng Z."/>
            <person name="Zheng S."/>
            <person name="Shao F."/>
            <person name="Tao W."/>
        </authorList>
    </citation>
    <scope>NUCLEOTIDE SEQUENCE</scope>
    <source>
        <strain evidence="4">Chongqing</strain>
    </source>
</reference>
<dbReference type="Proteomes" id="UP001205998">
    <property type="component" value="Unassembled WGS sequence"/>
</dbReference>
<protein>
    <submittedName>
        <fullName evidence="4">Extracellular matrix protein 1 isoform X1</fullName>
    </submittedName>
</protein>
<name>A0AAD5ALS1_SILAS</name>
<dbReference type="InterPro" id="IPR020858">
    <property type="entry name" value="Serum_albumin-like"/>
</dbReference>
<sequence length="482" mass="55322">MSPSIPFPLAQPTTDNILAICHYSNLRPRYTKDMLPGGFGYLHRQASAINQLESWFTVCCSNGTQDEEMTQCCAQQAWEKSLANFCNEEFGIKTRHYHCCKQNGQERWDCFKEEAPDPLYQPTVLGDEVPITLPSTIQDFDFNPSICKMTSVSEAISHTNPVNKAPTPQISLQGLPAFKPFSTRPSISFPLAFPNISNIFDICQYRSQRPQHSKETLPRRGFDYLHRQANAVNQLESCTSEKPVTMLPISFPPGRPNSGNFEPICVFRKYRPHYSTDCLPHTGYERFSYRLKTINGLEKSFRQCCKEKKDGQRCAEEKACIYISWKKMVDKFCNYEKKFKENQFECCKKQKGQEQYDCFSATATNPDYMVLNEPIQIGPFLSEFCVVYTDIQKMNLFPVDELTKKCCSPVLTEETTKCLQMQLDDILDAACKTEDPSLTKVRQNCCKKTGQKRSKCLTNMILQKISKAKNMHSHRRICPAYT</sequence>
<accession>A0AAD5ALS1</accession>
<dbReference type="AlphaFoldDB" id="A0AAD5ALS1"/>
<evidence type="ECO:0000256" key="1">
    <source>
        <dbReference type="ARBA" id="ARBA00004613"/>
    </source>
</evidence>
<evidence type="ECO:0000256" key="3">
    <source>
        <dbReference type="ARBA" id="ARBA00022737"/>
    </source>
</evidence>
<proteinExistence type="predicted"/>
<dbReference type="PANTHER" id="PTHR16776:SF3">
    <property type="entry name" value="EXTRACELLULAR MATRIX PROTEIN 1"/>
    <property type="match status" value="1"/>
</dbReference>
<gene>
    <name evidence="4" type="ORF">C0J50_22137</name>
</gene>
<keyword evidence="3" id="KW-0677">Repeat</keyword>
<dbReference type="GO" id="GO:0005615">
    <property type="term" value="C:extracellular space"/>
    <property type="evidence" value="ECO:0007669"/>
    <property type="project" value="InterPro"/>
</dbReference>
<dbReference type="GO" id="GO:0007165">
    <property type="term" value="P:signal transduction"/>
    <property type="evidence" value="ECO:0007669"/>
    <property type="project" value="InterPro"/>
</dbReference>
<evidence type="ECO:0000313" key="5">
    <source>
        <dbReference type="Proteomes" id="UP001205998"/>
    </source>
</evidence>
<dbReference type="InterPro" id="IPR008605">
    <property type="entry name" value="ECM1"/>
</dbReference>
<dbReference type="SUPFAM" id="SSF48552">
    <property type="entry name" value="Serum albumin-like"/>
    <property type="match status" value="3"/>
</dbReference>
<dbReference type="GO" id="GO:0030500">
    <property type="term" value="P:regulation of bone mineralization"/>
    <property type="evidence" value="ECO:0007669"/>
    <property type="project" value="TreeGrafter"/>
</dbReference>
<keyword evidence="2" id="KW-0964">Secreted</keyword>
<dbReference type="EMBL" id="MU551696">
    <property type="protein sequence ID" value="KAI5618155.1"/>
    <property type="molecule type" value="Genomic_DNA"/>
</dbReference>
<comment type="caution">
    <text evidence="4">The sequence shown here is derived from an EMBL/GenBank/DDBJ whole genome shotgun (WGS) entry which is preliminary data.</text>
</comment>
<dbReference type="Gene3D" id="1.10.246.10">
    <property type="match status" value="3"/>
</dbReference>